<dbReference type="GO" id="GO:0016787">
    <property type="term" value="F:hydrolase activity"/>
    <property type="evidence" value="ECO:0007669"/>
    <property type="project" value="UniProtKB-KW"/>
</dbReference>
<dbReference type="InterPro" id="IPR029058">
    <property type="entry name" value="AB_hydrolase_fold"/>
</dbReference>
<feature type="domain" description="AB hydrolase-1" evidence="1">
    <location>
        <begin position="57"/>
        <end position="172"/>
    </location>
</feature>
<evidence type="ECO:0000313" key="2">
    <source>
        <dbReference type="EMBL" id="GLI01767.1"/>
    </source>
</evidence>
<organism evidence="2 3">
    <name type="scientific">Phytohabitans aurantiacus</name>
    <dbReference type="NCBI Taxonomy" id="3016789"/>
    <lineage>
        <taxon>Bacteria</taxon>
        <taxon>Bacillati</taxon>
        <taxon>Actinomycetota</taxon>
        <taxon>Actinomycetes</taxon>
        <taxon>Micromonosporales</taxon>
        <taxon>Micromonosporaceae</taxon>
    </lineage>
</organism>
<keyword evidence="3" id="KW-1185">Reference proteome</keyword>
<dbReference type="Gene3D" id="3.40.50.1820">
    <property type="entry name" value="alpha/beta hydrolase"/>
    <property type="match status" value="1"/>
</dbReference>
<protein>
    <submittedName>
        <fullName evidence="2">Alpha/beta hydrolase</fullName>
    </submittedName>
</protein>
<dbReference type="Pfam" id="PF12697">
    <property type="entry name" value="Abhydrolase_6"/>
    <property type="match status" value="1"/>
</dbReference>
<evidence type="ECO:0000313" key="3">
    <source>
        <dbReference type="Proteomes" id="UP001144280"/>
    </source>
</evidence>
<proteinExistence type="predicted"/>
<reference evidence="2" key="1">
    <citation type="submission" date="2022-12" db="EMBL/GenBank/DDBJ databases">
        <title>New Phytohabitans aurantiacus sp. RD004123 nov., an actinomycete isolated from soil.</title>
        <authorList>
            <person name="Triningsih D.W."/>
            <person name="Harunari E."/>
            <person name="Igarashi Y."/>
        </authorList>
    </citation>
    <scope>NUCLEOTIDE SEQUENCE</scope>
    <source>
        <strain evidence="2">RD004123</strain>
    </source>
</reference>
<dbReference type="SUPFAM" id="SSF53474">
    <property type="entry name" value="alpha/beta-Hydrolases"/>
    <property type="match status" value="1"/>
</dbReference>
<dbReference type="InterPro" id="IPR000073">
    <property type="entry name" value="AB_hydrolase_1"/>
</dbReference>
<accession>A0ABQ5R7A0</accession>
<gene>
    <name evidence="2" type="ORF">Pa4123_70430</name>
</gene>
<dbReference type="EMBL" id="BSDI01000049">
    <property type="protein sequence ID" value="GLI01767.1"/>
    <property type="molecule type" value="Genomic_DNA"/>
</dbReference>
<keyword evidence="2" id="KW-0378">Hydrolase</keyword>
<sequence>MLDQQAALAADPVPPHSTCTQHTVTVTLSASDPTPYTMAGQLCLEPDALRGGRAVMLMISGLTYDRSYYNNPLTPYSYSWVYSATQHGYSTFNIDRMGVGLSSRPPADKLTVYNQAYVTEQIVRKLRAGAIGGRAFPIVIGVGHSLGAGILQYLAGTVTDKTGVPDYLVFSAWLHQGYLPAVTYLGNSLHPTSSDPVLAPKNYPTGYMTTKPGTRGTNFYHAAGADSAVISFDESAKMPGTLSERQSLGAVRTSNVTSTITVPVALSVGEFDTLQCDAATPGLSCATAAAIKTREAPYYGPKACLTTFSVDNTGHSVTLHYKGLDSFNFVHNWLDDNLINKAHLKDANGCIPA</sequence>
<comment type="caution">
    <text evidence="2">The sequence shown here is derived from an EMBL/GenBank/DDBJ whole genome shotgun (WGS) entry which is preliminary data.</text>
</comment>
<evidence type="ECO:0000259" key="1">
    <source>
        <dbReference type="Pfam" id="PF12697"/>
    </source>
</evidence>
<name>A0ABQ5R7A0_9ACTN</name>
<dbReference type="Proteomes" id="UP001144280">
    <property type="component" value="Unassembled WGS sequence"/>
</dbReference>